<evidence type="ECO:0000313" key="1">
    <source>
        <dbReference type="EMBL" id="KAK7477121.1"/>
    </source>
</evidence>
<reference evidence="1 2" key="1">
    <citation type="journal article" date="2023" name="Sci. Data">
        <title>Genome assembly of the Korean intertidal mud-creeper Batillaria attramentaria.</title>
        <authorList>
            <person name="Patra A.K."/>
            <person name="Ho P.T."/>
            <person name="Jun S."/>
            <person name="Lee S.J."/>
            <person name="Kim Y."/>
            <person name="Won Y.J."/>
        </authorList>
    </citation>
    <scope>NUCLEOTIDE SEQUENCE [LARGE SCALE GENOMIC DNA]</scope>
    <source>
        <strain evidence="1">Wonlab-2016</strain>
    </source>
</reference>
<organism evidence="1 2">
    <name type="scientific">Batillaria attramentaria</name>
    <dbReference type="NCBI Taxonomy" id="370345"/>
    <lineage>
        <taxon>Eukaryota</taxon>
        <taxon>Metazoa</taxon>
        <taxon>Spiralia</taxon>
        <taxon>Lophotrochozoa</taxon>
        <taxon>Mollusca</taxon>
        <taxon>Gastropoda</taxon>
        <taxon>Caenogastropoda</taxon>
        <taxon>Sorbeoconcha</taxon>
        <taxon>Cerithioidea</taxon>
        <taxon>Batillariidae</taxon>
        <taxon>Batillaria</taxon>
    </lineage>
</organism>
<proteinExistence type="predicted"/>
<dbReference type="Proteomes" id="UP001519460">
    <property type="component" value="Unassembled WGS sequence"/>
</dbReference>
<accession>A0ABD0JQV9</accession>
<gene>
    <name evidence="1" type="ORF">BaRGS_00031607</name>
</gene>
<keyword evidence="2" id="KW-1185">Reference proteome</keyword>
<evidence type="ECO:0000313" key="2">
    <source>
        <dbReference type="Proteomes" id="UP001519460"/>
    </source>
</evidence>
<protein>
    <submittedName>
        <fullName evidence="1">Uncharacterized protein</fullName>
    </submittedName>
</protein>
<sequence>MVRLAAKAVPVAASQSLTDGDAGCYPGCGYPVAHNIISHNGRHDDGTTKLPRDSFVSLVHLFKEISTCSSLVVPNATSSFLST</sequence>
<dbReference type="EMBL" id="JACVVK020000357">
    <property type="protein sequence ID" value="KAK7477121.1"/>
    <property type="molecule type" value="Genomic_DNA"/>
</dbReference>
<name>A0ABD0JQV9_9CAEN</name>
<comment type="caution">
    <text evidence="1">The sequence shown here is derived from an EMBL/GenBank/DDBJ whole genome shotgun (WGS) entry which is preliminary data.</text>
</comment>
<dbReference type="AlphaFoldDB" id="A0ABD0JQV9"/>